<feature type="transmembrane region" description="Helical" evidence="1">
    <location>
        <begin position="418"/>
        <end position="438"/>
    </location>
</feature>
<keyword evidence="3" id="KW-1185">Reference proteome</keyword>
<evidence type="ECO:0000256" key="1">
    <source>
        <dbReference type="SAM" id="Phobius"/>
    </source>
</evidence>
<dbReference type="Pfam" id="PF18949">
    <property type="entry name" value="DUF5693"/>
    <property type="match status" value="1"/>
</dbReference>
<sequence>MKKVLIGILLAALLLTIPSAFQRIQIEESNKKFETIVPFKLTTNWLIEDPSLTLDGILSDFKNADIQSVSLEPDTVSSLERKGLITAVSTSRMREHLLLTQQDPLEAPFDKPGLFIHSNGSFDFEETTAGFFEEKFTFTVNGEAYTYIPGAAEKILSVPVGYDPEVIASIKEAGLMVVPRLGDYSDEAQTERMIDELLSIKEPGIEKILFSGTDVPAASDPERLKEFGEQLKDAGYGLMSIEFAGQKGLNQLAYINDLNLVRLHSLAVEDGNIAESADKIVRAAKERNMRAFFLNLTQPEYNLALTALQELQSDVNGNMPDSFVRGESRSFDTYSVPLWQTAMALLGAIAFLTLAAQYVFKNNRLTLLALIGSALAAAIYLVTGQSIVLKAFALAVAVTAPIWAVLLKKEPEKKWYLIRSYAQALGIAAIGIWLIIVLLNGNQYLLGIDLFRGVSLIYIIPIAFIAIYAVWGNIRKLLKMNVIYWHMAVIAIVAGIILYYMSRTGNAGQVSAIELQVRLMLEQILYVRPRTKEFLIGFPLFILALHMVKSYPKAYYFLLIPGVIGFLSLVNTFTHLHIPLLISLLRSGYSIVFGFIIGLVLIWLYETVWKKMITMIRMRWQA</sequence>
<name>A0ABR8W8J9_9BACL</name>
<keyword evidence="1" id="KW-0812">Transmembrane</keyword>
<dbReference type="RefSeq" id="WP_191713592.1">
    <property type="nucleotide sequence ID" value="NZ_JACSPU010000001.1"/>
</dbReference>
<evidence type="ECO:0000313" key="2">
    <source>
        <dbReference type="EMBL" id="MBD8013339.1"/>
    </source>
</evidence>
<keyword evidence="1" id="KW-0472">Membrane</keyword>
<comment type="caution">
    <text evidence="2">The sequence shown here is derived from an EMBL/GenBank/DDBJ whole genome shotgun (WGS) entry which is preliminary data.</text>
</comment>
<protein>
    <submittedName>
        <fullName evidence="2">Uncharacterized protein</fullName>
    </submittedName>
</protein>
<gene>
    <name evidence="2" type="ORF">H9630_00800</name>
</gene>
<feature type="transmembrane region" description="Helical" evidence="1">
    <location>
        <begin position="483"/>
        <end position="501"/>
    </location>
</feature>
<feature type="transmembrane region" description="Helical" evidence="1">
    <location>
        <begin position="338"/>
        <end position="360"/>
    </location>
</feature>
<evidence type="ECO:0000313" key="3">
    <source>
        <dbReference type="Proteomes" id="UP000658980"/>
    </source>
</evidence>
<feature type="transmembrane region" description="Helical" evidence="1">
    <location>
        <begin position="588"/>
        <end position="609"/>
    </location>
</feature>
<dbReference type="InterPro" id="IPR043748">
    <property type="entry name" value="DUF5693"/>
</dbReference>
<accession>A0ABR8W8J9</accession>
<dbReference type="EMBL" id="JACSPU010000001">
    <property type="protein sequence ID" value="MBD8013339.1"/>
    <property type="molecule type" value="Genomic_DNA"/>
</dbReference>
<organism evidence="2 3">
    <name type="scientific">Planococcus wigleyi</name>
    <dbReference type="NCBI Taxonomy" id="2762216"/>
    <lineage>
        <taxon>Bacteria</taxon>
        <taxon>Bacillati</taxon>
        <taxon>Bacillota</taxon>
        <taxon>Bacilli</taxon>
        <taxon>Bacillales</taxon>
        <taxon>Caryophanaceae</taxon>
        <taxon>Planococcus</taxon>
    </lineage>
</organism>
<feature type="transmembrane region" description="Helical" evidence="1">
    <location>
        <begin position="365"/>
        <end position="382"/>
    </location>
</feature>
<feature type="transmembrane region" description="Helical" evidence="1">
    <location>
        <begin position="450"/>
        <end position="471"/>
    </location>
</feature>
<feature type="transmembrane region" description="Helical" evidence="1">
    <location>
        <begin position="555"/>
        <end position="576"/>
    </location>
</feature>
<proteinExistence type="predicted"/>
<keyword evidence="1" id="KW-1133">Transmembrane helix</keyword>
<reference evidence="2 3" key="1">
    <citation type="submission" date="2020-08" db="EMBL/GenBank/DDBJ databases">
        <title>A Genomic Blueprint of the Chicken Gut Microbiome.</title>
        <authorList>
            <person name="Gilroy R."/>
            <person name="Ravi A."/>
            <person name="Getino M."/>
            <person name="Pursley I."/>
            <person name="Horton D.L."/>
            <person name="Alikhan N.-F."/>
            <person name="Baker D."/>
            <person name="Gharbi K."/>
            <person name="Hall N."/>
            <person name="Watson M."/>
            <person name="Adriaenssens E.M."/>
            <person name="Foster-Nyarko E."/>
            <person name="Jarju S."/>
            <person name="Secka A."/>
            <person name="Antonio M."/>
            <person name="Oren A."/>
            <person name="Chaudhuri R."/>
            <person name="La Ragione R.M."/>
            <person name="Hildebrand F."/>
            <person name="Pallen M.J."/>
        </authorList>
    </citation>
    <scope>NUCLEOTIDE SEQUENCE [LARGE SCALE GENOMIC DNA]</scope>
    <source>
        <strain evidence="2 3">Sa1BUA13</strain>
    </source>
</reference>
<dbReference type="Proteomes" id="UP000658980">
    <property type="component" value="Unassembled WGS sequence"/>
</dbReference>